<dbReference type="GO" id="GO:0047372">
    <property type="term" value="F:monoacylglycerol lipase activity"/>
    <property type="evidence" value="ECO:0007669"/>
    <property type="project" value="TreeGrafter"/>
</dbReference>
<dbReference type="SUPFAM" id="SSF53474">
    <property type="entry name" value="alpha/beta-Hydrolases"/>
    <property type="match status" value="1"/>
</dbReference>
<dbReference type="GO" id="GO:0006660">
    <property type="term" value="P:phosphatidylserine catabolic process"/>
    <property type="evidence" value="ECO:0007669"/>
    <property type="project" value="TreeGrafter"/>
</dbReference>
<dbReference type="InterPro" id="IPR029058">
    <property type="entry name" value="AB_hydrolase_fold"/>
</dbReference>
<dbReference type="GO" id="GO:0052651">
    <property type="term" value="P:monoacylglycerol catabolic process"/>
    <property type="evidence" value="ECO:0007669"/>
    <property type="project" value="TreeGrafter"/>
</dbReference>
<name>A0AAV6GTJ3_9TELE</name>
<accession>A0AAV6GTJ3</accession>
<reference evidence="3" key="1">
    <citation type="submission" date="2020-10" db="EMBL/GenBank/DDBJ databases">
        <title>Chromosome-scale genome assembly of the Allis shad, Alosa alosa.</title>
        <authorList>
            <person name="Margot Z."/>
            <person name="Christophe K."/>
            <person name="Cabau C."/>
            <person name="Louis A."/>
            <person name="Berthelot C."/>
            <person name="Parey E."/>
            <person name="Roest Crollius H."/>
            <person name="Montfort J."/>
            <person name="Robinson-Rechavi M."/>
            <person name="Bucao C."/>
            <person name="Bouchez O."/>
            <person name="Gislard M."/>
            <person name="Lluch J."/>
            <person name="Milhes M."/>
            <person name="Lampietro C."/>
            <person name="Lopez Roques C."/>
            <person name="Donnadieu C."/>
            <person name="Braasch I."/>
            <person name="Desvignes T."/>
            <person name="Postlethwait J."/>
            <person name="Bobe J."/>
            <person name="Guiguen Y."/>
        </authorList>
    </citation>
    <scope>NUCLEOTIDE SEQUENCE</scope>
    <source>
        <strain evidence="3">M-15738</strain>
        <tissue evidence="3">Blood</tissue>
    </source>
</reference>
<protein>
    <recommendedName>
        <fullName evidence="2">AB hydrolase-1 domain-containing protein</fullName>
    </recommendedName>
</protein>
<keyword evidence="4" id="KW-1185">Reference proteome</keyword>
<evidence type="ECO:0000313" key="3">
    <source>
        <dbReference type="EMBL" id="KAG5276942.1"/>
    </source>
</evidence>
<evidence type="ECO:0000259" key="2">
    <source>
        <dbReference type="Pfam" id="PF00561"/>
    </source>
</evidence>
<keyword evidence="1" id="KW-1133">Transmembrane helix</keyword>
<dbReference type="PANTHER" id="PTHR12277:SF69">
    <property type="entry name" value="PROTEIN ABHD12B"/>
    <property type="match status" value="1"/>
</dbReference>
<dbReference type="AlphaFoldDB" id="A0AAV6GTJ3"/>
<dbReference type="Pfam" id="PF00561">
    <property type="entry name" value="Abhydrolase_1"/>
    <property type="match status" value="1"/>
</dbReference>
<keyword evidence="1" id="KW-0472">Membrane</keyword>
<evidence type="ECO:0000256" key="1">
    <source>
        <dbReference type="SAM" id="Phobius"/>
    </source>
</evidence>
<feature type="domain" description="AB hydrolase-1" evidence="2">
    <location>
        <begin position="159"/>
        <end position="264"/>
    </location>
</feature>
<gene>
    <name evidence="3" type="ORF">AALO_G00111670</name>
</gene>
<organism evidence="3 4">
    <name type="scientific">Alosa alosa</name>
    <name type="common">allis shad</name>
    <dbReference type="NCBI Taxonomy" id="278164"/>
    <lineage>
        <taxon>Eukaryota</taxon>
        <taxon>Metazoa</taxon>
        <taxon>Chordata</taxon>
        <taxon>Craniata</taxon>
        <taxon>Vertebrata</taxon>
        <taxon>Euteleostomi</taxon>
        <taxon>Actinopterygii</taxon>
        <taxon>Neopterygii</taxon>
        <taxon>Teleostei</taxon>
        <taxon>Clupei</taxon>
        <taxon>Clupeiformes</taxon>
        <taxon>Clupeoidei</taxon>
        <taxon>Clupeidae</taxon>
        <taxon>Alosa</taxon>
    </lineage>
</organism>
<dbReference type="InterPro" id="IPR000073">
    <property type="entry name" value="AB_hydrolase_1"/>
</dbReference>
<keyword evidence="1" id="KW-0812">Transmembrane</keyword>
<dbReference type="Proteomes" id="UP000823561">
    <property type="component" value="Chromosome 8"/>
</dbReference>
<sequence>MSCYKADRIAHFLLKAESKYLQRITMRKRSDRVGKSTDEKPWVVHRETSHEKAQERRCMKTLKRLVVAFGVLYLCIPFVVRLFPGILYHAVFSHVARIPFFADLSQPADLGLNHTYNIYMSSEKDITLGVWHTVPDSLWQEAQGKDLGWYEQTLQNGAPVLIYLHGNGGTRGTSHRVGLVNALTAAGFHVVSLDYRGFGDSSGEPTEAGLTTDTLYVYQWVKARSGSSPVMLWGHSLGTGVATNTALELQDQGVTVDAVILEGAFSNIREAGASHPFSRIYRNFPYFEYFFLDVISENKVVFPNDENVRKLKTPLLFLHAEDDNIVPFHMGRELFAIAQKSRKSSNSVRIVPFEGFHGFKHNGLYQDPRLPEIIKQFVQSLNI</sequence>
<evidence type="ECO:0000313" key="4">
    <source>
        <dbReference type="Proteomes" id="UP000823561"/>
    </source>
</evidence>
<proteinExistence type="predicted"/>
<dbReference type="EMBL" id="JADWDJ010000008">
    <property type="protein sequence ID" value="KAG5276942.1"/>
    <property type="molecule type" value="Genomic_DNA"/>
</dbReference>
<dbReference type="Gene3D" id="3.40.50.1820">
    <property type="entry name" value="alpha/beta hydrolase"/>
    <property type="match status" value="1"/>
</dbReference>
<dbReference type="PANTHER" id="PTHR12277">
    <property type="entry name" value="ALPHA/BETA HYDROLASE DOMAIN-CONTAINING PROTEIN"/>
    <property type="match status" value="1"/>
</dbReference>
<feature type="transmembrane region" description="Helical" evidence="1">
    <location>
        <begin position="65"/>
        <end position="91"/>
    </location>
</feature>
<dbReference type="GO" id="GO:0005789">
    <property type="term" value="C:endoplasmic reticulum membrane"/>
    <property type="evidence" value="ECO:0007669"/>
    <property type="project" value="TreeGrafter"/>
</dbReference>
<comment type="caution">
    <text evidence="3">The sequence shown here is derived from an EMBL/GenBank/DDBJ whole genome shotgun (WGS) entry which is preliminary data.</text>
</comment>
<dbReference type="GO" id="GO:0004622">
    <property type="term" value="F:phosphatidylcholine lysophospholipase activity"/>
    <property type="evidence" value="ECO:0007669"/>
    <property type="project" value="TreeGrafter"/>
</dbReference>